<dbReference type="Gene3D" id="3.40.50.150">
    <property type="entry name" value="Vaccinia Virus protein VP39"/>
    <property type="match status" value="1"/>
</dbReference>
<accession>A0A075GJ05</accession>
<dbReference type="InterPro" id="IPR002941">
    <property type="entry name" value="DNA_methylase_N4/N6"/>
</dbReference>
<dbReference type="EMBL" id="KF900695">
    <property type="protein sequence ID" value="AIF03956.1"/>
    <property type="molecule type" value="Genomic_DNA"/>
</dbReference>
<dbReference type="GO" id="GO:0003677">
    <property type="term" value="F:DNA binding"/>
    <property type="evidence" value="ECO:0007669"/>
    <property type="project" value="InterPro"/>
</dbReference>
<evidence type="ECO:0000256" key="1">
    <source>
        <dbReference type="ARBA" id="ARBA00006594"/>
    </source>
</evidence>
<dbReference type="GO" id="GO:0009007">
    <property type="term" value="F:site-specific DNA-methyltransferase (adenine-specific) activity"/>
    <property type="evidence" value="ECO:0007669"/>
    <property type="project" value="UniProtKB-EC"/>
</dbReference>
<feature type="domain" description="DNA methylase N-4/N-6" evidence="4">
    <location>
        <begin position="213"/>
        <end position="339"/>
    </location>
</feature>
<sequence length="803" mass="92096">MGLKEALKSQLGRDEDFVDSETGELNVQIILAKSRKFDSRLIELLLEDELTGNTFVPEVGDCRVFLRDDFQIYLENMAITSRYGFTTYREAKEPRFTIGNKSLAKRDEVALVWPYKDCVLEGGQSKVEAKRAEIFFNQILAKHEISQLLEPKVLTNAVTYDVNGKGEFTQFTRDADKNRTRGLPENTITDNLFIRGNNLMSLASIESEFRDKVKLIFIDPPYCTGKDSFGYNDTFRNSTWLTFMRNRLKQARRLLKNDGVIFITINEIQFGYLQVLMDEVFGRENRHPIITVKTATQASYRAGNPAPLNVAEYILTYSKKTKKDAGYQGNRVHVKVEKPDQYNSVVFPYGSDLEDMDEDELRELLVENDQPTDGNKQALIGRLLTHAKETLNVSEWRKITLNEFVYKREGCEDKTAFMDARGPHWNVIRKQLQSVYAKQNKDWVIDLNTLAGPSDAVKALLAMSGNERDQFHILRRNDLRPIIAYNGRSVVFYRDKFGISDLDEPTSQIENIWTDISYLSLGHEGGVSFPDGKKPEALLKRIIELATKDDDIVLDYHLGSGTTLAVAHKMGRQYIGMEQLDYGENDGKRRLQNVIGGDSSGISGEVGWDGGGSFTYLELKKLNENYEERIQSIKPDYRPLNGDELRAKIAHFDLSIRREGRRLTNPQMVTALDTHFEENRTLKIDYNDKSVNQLKDIIRPIPGLTLQGDKDQLIEKIESHFAPNVTDIWESMKKDALFDYNLSLQKFDEEFKEFLKEDLDKQKEELMLTLDKNQMYVNRSSLGDGDLPISENDVLVTTNFYQE</sequence>
<dbReference type="AlphaFoldDB" id="A0A075GJ05"/>
<feature type="domain" description="DNA methylase N-4/N-6" evidence="4">
    <location>
        <begin position="502"/>
        <end position="579"/>
    </location>
</feature>
<evidence type="ECO:0000259" key="4">
    <source>
        <dbReference type="Pfam" id="PF01555"/>
    </source>
</evidence>
<keyword evidence="2 5" id="KW-0489">Methyltransferase</keyword>
<dbReference type="EC" id="2.1.1.72" evidence="5"/>
<dbReference type="PROSITE" id="PS00092">
    <property type="entry name" value="N6_MTASE"/>
    <property type="match status" value="1"/>
</dbReference>
<keyword evidence="3 5" id="KW-0808">Transferase</keyword>
<name>A0A075GJ05_9EURY</name>
<dbReference type="InterPro" id="IPR002052">
    <property type="entry name" value="DNA_methylase_N6_adenine_CS"/>
</dbReference>
<dbReference type="InterPro" id="IPR001091">
    <property type="entry name" value="RM_Methyltransferase"/>
</dbReference>
<proteinExistence type="inferred from homology"/>
<dbReference type="Pfam" id="PF01555">
    <property type="entry name" value="N6_N4_Mtase"/>
    <property type="match status" value="2"/>
</dbReference>
<dbReference type="SUPFAM" id="SSF53335">
    <property type="entry name" value="S-adenosyl-L-methionine-dependent methyltransferases"/>
    <property type="match status" value="1"/>
</dbReference>
<protein>
    <submittedName>
        <fullName evidence="5">DNA methylase N-4/N-6 domain-containing protein</fullName>
        <ecNumber evidence="5">2.1.1.72</ecNumber>
    </submittedName>
</protein>
<dbReference type="REBASE" id="97831">
    <property type="entry name" value="M.Ueu16D12ORFAP"/>
</dbReference>
<comment type="similarity">
    <text evidence="1">Belongs to the N(4)/N(6)-methyltransferase family.</text>
</comment>
<evidence type="ECO:0000256" key="3">
    <source>
        <dbReference type="ARBA" id="ARBA00022679"/>
    </source>
</evidence>
<dbReference type="PRINTS" id="PR00508">
    <property type="entry name" value="S21N4MTFRASE"/>
</dbReference>
<dbReference type="InterPro" id="IPR029063">
    <property type="entry name" value="SAM-dependent_MTases_sf"/>
</dbReference>
<dbReference type="GO" id="GO:0008170">
    <property type="term" value="F:N-methyltransferase activity"/>
    <property type="evidence" value="ECO:0007669"/>
    <property type="project" value="InterPro"/>
</dbReference>
<reference evidence="5" key="1">
    <citation type="journal article" date="2014" name="Genome Biol. Evol.">
        <title>Pangenome evidence for extensive interdomain horizontal transfer affecting lineage core and shell genes in uncultured planktonic thaumarchaeota and euryarchaeota.</title>
        <authorList>
            <person name="Deschamps P."/>
            <person name="Zivanovic Y."/>
            <person name="Moreira D."/>
            <person name="Rodriguez-Valera F."/>
            <person name="Lopez-Garcia P."/>
        </authorList>
    </citation>
    <scope>NUCLEOTIDE SEQUENCE</scope>
</reference>
<dbReference type="GO" id="GO:0032259">
    <property type="term" value="P:methylation"/>
    <property type="evidence" value="ECO:0007669"/>
    <property type="project" value="UniProtKB-KW"/>
</dbReference>
<evidence type="ECO:0000313" key="5">
    <source>
        <dbReference type="EMBL" id="AIF03956.1"/>
    </source>
</evidence>
<evidence type="ECO:0000256" key="2">
    <source>
        <dbReference type="ARBA" id="ARBA00022603"/>
    </source>
</evidence>
<organism evidence="5">
    <name type="scientific">uncultured marine group II/III euryarchaeote KM3_16_D12</name>
    <dbReference type="NCBI Taxonomy" id="1457926"/>
    <lineage>
        <taxon>Archaea</taxon>
        <taxon>Methanobacteriati</taxon>
        <taxon>Methanobacteriota</taxon>
        <taxon>environmental samples</taxon>
    </lineage>
</organism>